<dbReference type="PANTHER" id="PTHR47831:SF1">
    <property type="entry name" value="GENERAL TRANSCRIPTION FACTOR II-I REPEAT DOMAIN-CONTAINING PROTEIN 2A-RELATED"/>
    <property type="match status" value="1"/>
</dbReference>
<gene>
    <name evidence="1" type="ORF">OCBIM_22009793mg</name>
</gene>
<reference evidence="1" key="1">
    <citation type="submission" date="2015-07" db="EMBL/GenBank/DDBJ databases">
        <title>MeaNS - Measles Nucleotide Surveillance Program.</title>
        <authorList>
            <person name="Tran T."/>
            <person name="Druce J."/>
        </authorList>
    </citation>
    <scope>NUCLEOTIDE SEQUENCE</scope>
    <source>
        <strain evidence="1">UCB-OBI-ISO-001</strain>
        <tissue evidence="1">Gonad</tissue>
    </source>
</reference>
<dbReference type="InterPro" id="IPR042224">
    <property type="entry name" value="GTF2IRD2"/>
</dbReference>
<dbReference type="OrthoDB" id="6283535at2759"/>
<accession>A0A0L8FRP6</accession>
<dbReference type="PANTHER" id="PTHR47831">
    <property type="entry name" value="GENERAL TRANSCRIPTION FACTOR II-I REPEAT DOMAIN-CONTAINING PROTEIN 2"/>
    <property type="match status" value="1"/>
</dbReference>
<name>A0A0L8FRP6_OCTBM</name>
<organism evidence="1">
    <name type="scientific">Octopus bimaculoides</name>
    <name type="common">California two-spotted octopus</name>
    <dbReference type="NCBI Taxonomy" id="37653"/>
    <lineage>
        <taxon>Eukaryota</taxon>
        <taxon>Metazoa</taxon>
        <taxon>Spiralia</taxon>
        <taxon>Lophotrochozoa</taxon>
        <taxon>Mollusca</taxon>
        <taxon>Cephalopoda</taxon>
        <taxon>Coleoidea</taxon>
        <taxon>Octopodiformes</taxon>
        <taxon>Octopoda</taxon>
        <taxon>Incirrata</taxon>
        <taxon>Octopodidae</taxon>
        <taxon>Octopus</taxon>
    </lineage>
</organism>
<evidence type="ECO:0000313" key="1">
    <source>
        <dbReference type="EMBL" id="KOF67354.1"/>
    </source>
</evidence>
<protein>
    <submittedName>
        <fullName evidence="1">Uncharacterized protein</fullName>
    </submittedName>
</protein>
<dbReference type="EMBL" id="KQ427135">
    <property type="protein sequence ID" value="KOF67354.1"/>
    <property type="molecule type" value="Genomic_DNA"/>
</dbReference>
<dbReference type="GO" id="GO:0005634">
    <property type="term" value="C:nucleus"/>
    <property type="evidence" value="ECO:0007669"/>
    <property type="project" value="TreeGrafter"/>
</dbReference>
<dbReference type="AlphaFoldDB" id="A0A0L8FRP6"/>
<proteinExistence type="predicted"/>
<sequence>MQQVLVLKEYNTHHHYETHHANKYNNLQGQMRNLDRQLKYKVKSLIAFLVAIDESMDIMDVTQLAIFTENDIGVTYGLPYHTEVRWLSRGAMLKCFFNLQEEIEKFLGKRGKPLLEFQSPEWLQDLAFIVNITEHLYNLNKMLQGVKKLSHSILKAYMRSIDTSDLLINIQLEMIDLQCDSDLKNKLTSVGMDTFYQYLLPKYAKLTALAAKVL</sequence>